<reference evidence="1 2" key="1">
    <citation type="submission" date="2019-05" db="EMBL/GenBank/DDBJ databases">
        <title>Draft Whole-Genome sequence of the green sulfur bacterium Chlorobaculum thiosulfatiphilum DSM 249.</title>
        <authorList>
            <person name="Meyer T.E."/>
            <person name="Kyndt J.A."/>
        </authorList>
    </citation>
    <scope>NUCLEOTIDE SEQUENCE [LARGE SCALE GENOMIC DNA]</scope>
    <source>
        <strain evidence="1 2">DSM 249</strain>
    </source>
</reference>
<dbReference type="InterPro" id="IPR011990">
    <property type="entry name" value="TPR-like_helical_dom_sf"/>
</dbReference>
<dbReference type="AlphaFoldDB" id="A0A5C4S5M9"/>
<organism evidence="1 2">
    <name type="scientific">Chlorobaculum thiosulfatiphilum</name>
    <name type="common">Chlorobium limicola f.sp. thiosulfatophilum</name>
    <dbReference type="NCBI Taxonomy" id="115852"/>
    <lineage>
        <taxon>Bacteria</taxon>
        <taxon>Pseudomonadati</taxon>
        <taxon>Chlorobiota</taxon>
        <taxon>Chlorobiia</taxon>
        <taxon>Chlorobiales</taxon>
        <taxon>Chlorobiaceae</taxon>
        <taxon>Chlorobaculum</taxon>
    </lineage>
</organism>
<evidence type="ECO:0000313" key="2">
    <source>
        <dbReference type="Proteomes" id="UP000308271"/>
    </source>
</evidence>
<comment type="caution">
    <text evidence="1">The sequence shown here is derived from an EMBL/GenBank/DDBJ whole genome shotgun (WGS) entry which is preliminary data.</text>
</comment>
<dbReference type="RefSeq" id="WP_139457187.1">
    <property type="nucleotide sequence ID" value="NZ_VDCH01000017.1"/>
</dbReference>
<protein>
    <submittedName>
        <fullName evidence="1">Uncharacterized protein</fullName>
    </submittedName>
</protein>
<dbReference type="EMBL" id="VDCH01000017">
    <property type="protein sequence ID" value="TNJ38538.1"/>
    <property type="molecule type" value="Genomic_DNA"/>
</dbReference>
<evidence type="ECO:0000313" key="1">
    <source>
        <dbReference type="EMBL" id="TNJ38538.1"/>
    </source>
</evidence>
<name>A0A5C4S5M9_CHLTI</name>
<proteinExistence type="predicted"/>
<accession>A0A5C4S5M9</accession>
<dbReference type="Gene3D" id="1.25.40.10">
    <property type="entry name" value="Tetratricopeptide repeat domain"/>
    <property type="match status" value="1"/>
</dbReference>
<dbReference type="Proteomes" id="UP000308271">
    <property type="component" value="Unassembled WGS sequence"/>
</dbReference>
<gene>
    <name evidence="1" type="ORF">FGF66_08270</name>
</gene>
<keyword evidence="2" id="KW-1185">Reference proteome</keyword>
<sequence length="119" mass="13047">MTVYTLYLTDPKSLGFLELSLSNPEKALSLFRKADELIRRAQAPLGLAGNLAGMILCYKQLNTLDDDTLKELATEALTIALKFGVESAVMQTLLSVLYEACDEDEDKLKALLDSLGFDA</sequence>